<evidence type="ECO:0000313" key="1">
    <source>
        <dbReference type="EMBL" id="VDP52213.1"/>
    </source>
</evidence>
<reference evidence="3" key="1">
    <citation type="submission" date="2016-06" db="UniProtKB">
        <authorList>
            <consortium name="WormBaseParasite"/>
        </authorList>
    </citation>
    <scope>IDENTIFICATION</scope>
</reference>
<reference evidence="1 2" key="2">
    <citation type="submission" date="2018-11" db="EMBL/GenBank/DDBJ databases">
        <authorList>
            <consortium name="Pathogen Informatics"/>
        </authorList>
    </citation>
    <scope>NUCLEOTIDE SEQUENCE [LARGE SCALE GENOMIC DNA]</scope>
</reference>
<proteinExistence type="predicted"/>
<dbReference type="Proteomes" id="UP000270296">
    <property type="component" value="Unassembled WGS sequence"/>
</dbReference>
<accession>A0A183JAE4</accession>
<dbReference type="EMBL" id="UZAM01019046">
    <property type="protein sequence ID" value="VDP52213.1"/>
    <property type="molecule type" value="Genomic_DNA"/>
</dbReference>
<dbReference type="InterPro" id="IPR045864">
    <property type="entry name" value="aa-tRNA-synth_II/BPL/LPL"/>
</dbReference>
<dbReference type="PANTHER" id="PTHR12835:SF5">
    <property type="entry name" value="BIOTIN--PROTEIN LIGASE"/>
    <property type="match status" value="1"/>
</dbReference>
<dbReference type="OrthoDB" id="10250105at2759"/>
<dbReference type="PANTHER" id="PTHR12835">
    <property type="entry name" value="BIOTIN PROTEIN LIGASE"/>
    <property type="match status" value="1"/>
</dbReference>
<gene>
    <name evidence="1" type="ORF">SBAD_LOCUS12842</name>
</gene>
<dbReference type="WBParaSite" id="SBAD_0001325501-mRNA-1">
    <property type="protein sequence ID" value="SBAD_0001325501-mRNA-1"/>
    <property type="gene ID" value="SBAD_0001325501"/>
</dbReference>
<keyword evidence="2" id="KW-1185">Reference proteome</keyword>
<evidence type="ECO:0000313" key="2">
    <source>
        <dbReference type="Proteomes" id="UP000270296"/>
    </source>
</evidence>
<protein>
    <submittedName>
        <fullName evidence="3">BPL_C domain-containing protein</fullName>
    </submittedName>
</protein>
<dbReference type="AlphaFoldDB" id="A0A183JAE4"/>
<evidence type="ECO:0000313" key="3">
    <source>
        <dbReference type="WBParaSite" id="SBAD_0001325501-mRNA-1"/>
    </source>
</evidence>
<sequence length="122" mass="13786">MGCGLNVANPEPTVCVNQILSPTTTPFTCEQVIAIVLSRLEHLIQIFEREGVDSILPLYYKYWLHKDQKVTLYDTSQSVTIIGLDKDGYLRVKAVDTNEVFSVQPDGNTFDMSRNLIRCKTC</sequence>
<dbReference type="GO" id="GO:0005737">
    <property type="term" value="C:cytoplasm"/>
    <property type="evidence" value="ECO:0007669"/>
    <property type="project" value="TreeGrafter"/>
</dbReference>
<name>A0A183JAE4_9BILA</name>
<dbReference type="SUPFAM" id="SSF55681">
    <property type="entry name" value="Class II aaRS and biotin synthetases"/>
    <property type="match status" value="1"/>
</dbReference>
<dbReference type="GO" id="GO:0004077">
    <property type="term" value="F:biotin--[biotin carboxyl-carrier protein] ligase activity"/>
    <property type="evidence" value="ECO:0007669"/>
    <property type="project" value="TreeGrafter"/>
</dbReference>
<organism evidence="3">
    <name type="scientific">Soboliphyme baturini</name>
    <dbReference type="NCBI Taxonomy" id="241478"/>
    <lineage>
        <taxon>Eukaryota</taxon>
        <taxon>Metazoa</taxon>
        <taxon>Ecdysozoa</taxon>
        <taxon>Nematoda</taxon>
        <taxon>Enoplea</taxon>
        <taxon>Dorylaimia</taxon>
        <taxon>Dioctophymatida</taxon>
        <taxon>Dioctophymatoidea</taxon>
        <taxon>Soboliphymatidae</taxon>
        <taxon>Soboliphyme</taxon>
    </lineage>
</organism>